<comment type="subcellular location">
    <subcellularLocation>
        <location evidence="1">Cell junction</location>
    </subcellularLocation>
</comment>
<proteinExistence type="predicted"/>
<dbReference type="PROSITE" id="PS50002">
    <property type="entry name" value="SH3"/>
    <property type="match status" value="3"/>
</dbReference>
<dbReference type="GO" id="GO:0070161">
    <property type="term" value="C:anchoring junction"/>
    <property type="evidence" value="ECO:0007669"/>
    <property type="project" value="UniProtKB-SubCell"/>
</dbReference>
<dbReference type="PANTHER" id="PTHR14167">
    <property type="entry name" value="SH3 DOMAIN-CONTAINING"/>
    <property type="match status" value="1"/>
</dbReference>
<feature type="domain" description="SoHo" evidence="8">
    <location>
        <begin position="114"/>
        <end position="174"/>
    </location>
</feature>
<dbReference type="PRINTS" id="PR00452">
    <property type="entry name" value="SH3DOMAIN"/>
</dbReference>
<dbReference type="InterPro" id="IPR001452">
    <property type="entry name" value="SH3_domain"/>
</dbReference>
<feature type="compositionally biased region" description="Polar residues" evidence="6">
    <location>
        <begin position="514"/>
        <end position="525"/>
    </location>
</feature>
<protein>
    <submittedName>
        <fullName evidence="9">Sorbin and SH3 domain containing 3</fullName>
    </submittedName>
</protein>
<feature type="domain" description="SH3" evidence="7">
    <location>
        <begin position="594"/>
        <end position="653"/>
    </location>
</feature>
<dbReference type="FunFam" id="2.30.30.40:FF:000001">
    <property type="entry name" value="Sorbin and SH3 domain-containing protein 1 isoform 2"/>
    <property type="match status" value="1"/>
</dbReference>
<dbReference type="PROSITE" id="PS50831">
    <property type="entry name" value="SOHO"/>
    <property type="match status" value="1"/>
</dbReference>
<feature type="region of interest" description="Disordered" evidence="6">
    <location>
        <begin position="215"/>
        <end position="255"/>
    </location>
</feature>
<reference evidence="9" key="1">
    <citation type="submission" date="2025-08" db="UniProtKB">
        <authorList>
            <consortium name="Ensembl"/>
        </authorList>
    </citation>
    <scope>IDENTIFICATION</scope>
</reference>
<evidence type="ECO:0000256" key="3">
    <source>
        <dbReference type="ARBA" id="ARBA00022737"/>
    </source>
</evidence>
<dbReference type="Pfam" id="PF00018">
    <property type="entry name" value="SH3_1"/>
    <property type="match status" value="1"/>
</dbReference>
<dbReference type="InterPro" id="IPR036028">
    <property type="entry name" value="SH3-like_dom_sf"/>
</dbReference>
<dbReference type="Gene3D" id="2.30.30.40">
    <property type="entry name" value="SH3 Domains"/>
    <property type="match status" value="3"/>
</dbReference>
<keyword evidence="2 5" id="KW-0728">SH3 domain</keyword>
<feature type="domain" description="SH3" evidence="7">
    <location>
        <begin position="291"/>
        <end position="350"/>
    </location>
</feature>
<feature type="region of interest" description="Disordered" evidence="6">
    <location>
        <begin position="157"/>
        <end position="197"/>
    </location>
</feature>
<evidence type="ECO:0000313" key="9">
    <source>
        <dbReference type="Ensembl" id="ENSAMXP00005043000.1"/>
    </source>
</evidence>
<dbReference type="SUPFAM" id="SSF50044">
    <property type="entry name" value="SH3-domain"/>
    <property type="match status" value="3"/>
</dbReference>
<evidence type="ECO:0000256" key="5">
    <source>
        <dbReference type="PROSITE-ProRule" id="PRU00192"/>
    </source>
</evidence>
<evidence type="ECO:0000256" key="1">
    <source>
        <dbReference type="ARBA" id="ARBA00004282"/>
    </source>
</evidence>
<evidence type="ECO:0000256" key="2">
    <source>
        <dbReference type="ARBA" id="ARBA00022443"/>
    </source>
</evidence>
<dbReference type="Pfam" id="PF07653">
    <property type="entry name" value="SH3_2"/>
    <property type="match status" value="1"/>
</dbReference>
<feature type="compositionally biased region" description="Low complexity" evidence="6">
    <location>
        <begin position="447"/>
        <end position="462"/>
    </location>
</feature>
<dbReference type="AlphaFoldDB" id="A0A8B9KX03"/>
<evidence type="ECO:0000313" key="10">
    <source>
        <dbReference type="Proteomes" id="UP000694621"/>
    </source>
</evidence>
<keyword evidence="3" id="KW-0677">Repeat</keyword>
<dbReference type="Ensembl" id="ENSAMXT00005046755.1">
    <property type="protein sequence ID" value="ENSAMXP00005043000.1"/>
    <property type="gene ID" value="ENSAMXG00005020022.1"/>
</dbReference>
<dbReference type="PRINTS" id="PR00499">
    <property type="entry name" value="P67PHOX"/>
</dbReference>
<feature type="region of interest" description="Disordered" evidence="6">
    <location>
        <begin position="88"/>
        <end position="113"/>
    </location>
</feature>
<feature type="compositionally biased region" description="Polar residues" evidence="6">
    <location>
        <begin position="481"/>
        <end position="496"/>
    </location>
</feature>
<dbReference type="SMART" id="SM00459">
    <property type="entry name" value="Sorb"/>
    <property type="match status" value="1"/>
</dbReference>
<feature type="region of interest" description="Disordered" evidence="6">
    <location>
        <begin position="432"/>
        <end position="567"/>
    </location>
</feature>
<sequence>MQPQRTEVCDHLNGSRIVFSDESRPGNTLSPDMTQEVVVISPGLPTPPLSPYYKTAASAPPQDKVVEVNGGGGGGSAGVPTNFGSYYGPSQSHEGLSNGGPRSATLPRTATTREERLIKYSGIGPVDETGMPIASRSSVNKPKDWYRSMFRQIHKRPEEPEIDWKERRHSPSPPLESNQEQGHGPGKDPFTLTHHGALPDWADLDDVVKIPEPKSIFDFEPGQGSAAEDRSQSLRQPPVHRPAEKPRSPSIESALESELNRFEAELESDIRGIERKISLKQQQRRGRGEGAKSNTLGAATDGKGADNRELTLQKGDVVYIHRQVDANWYEGEHHGRAGIFPTSYVEIIPPTEKPVPIKSPTVQVLEYGEAVALFNFNADLPVELSFRKGEVISITRRVDDQWLEGRIAGTNRSGIFPINYVQVNKMPRTKLSDEIPATPLSPIALEPRSPGRPLHSPLSLSPTPSPHSPQPQLSPHKHSGQSRSPLSPMQSASTKQPSKHFAYSPGPASPTPPNSHRSGSLSAQRSLDRDVRSPVSPSNHVLPSPQGPGLPANSNPRPSYTTQDGIRNHSPQQYIHVKTPPSAQSPVNNNSTVIPRQPYKAVYNYKPQNRDELELKEGDIVQVMEKCDDGWFVGTSERTHAFGTFPGNYVAPV</sequence>
<dbReference type="CDD" id="cd11782">
    <property type="entry name" value="SH3_Sorbs_2"/>
    <property type="match status" value="1"/>
</dbReference>
<dbReference type="Pfam" id="PF14604">
    <property type="entry name" value="SH3_9"/>
    <property type="match status" value="1"/>
</dbReference>
<organism evidence="9 10">
    <name type="scientific">Astyanax mexicanus</name>
    <name type="common">Blind cave fish</name>
    <name type="synonym">Astyanax fasciatus mexicanus</name>
    <dbReference type="NCBI Taxonomy" id="7994"/>
    <lineage>
        <taxon>Eukaryota</taxon>
        <taxon>Metazoa</taxon>
        <taxon>Chordata</taxon>
        <taxon>Craniata</taxon>
        <taxon>Vertebrata</taxon>
        <taxon>Euteleostomi</taxon>
        <taxon>Actinopterygii</taxon>
        <taxon>Neopterygii</taxon>
        <taxon>Teleostei</taxon>
        <taxon>Ostariophysi</taxon>
        <taxon>Characiformes</taxon>
        <taxon>Characoidei</taxon>
        <taxon>Acestrorhamphidae</taxon>
        <taxon>Acestrorhamphinae</taxon>
        <taxon>Astyanax</taxon>
    </lineage>
</organism>
<dbReference type="InterPro" id="IPR003127">
    <property type="entry name" value="SoHo_dom"/>
</dbReference>
<name>A0A8B9KX03_ASTMX</name>
<feature type="domain" description="SH3" evidence="7">
    <location>
        <begin position="365"/>
        <end position="426"/>
    </location>
</feature>
<keyword evidence="4" id="KW-0965">Cell junction</keyword>
<accession>A0A8B9KX03</accession>
<dbReference type="Proteomes" id="UP000694621">
    <property type="component" value="Unplaced"/>
</dbReference>
<dbReference type="InterPro" id="IPR050384">
    <property type="entry name" value="Endophilin_SH3RF"/>
</dbReference>
<feature type="region of interest" description="Disordered" evidence="6">
    <location>
        <begin position="277"/>
        <end position="306"/>
    </location>
</feature>
<evidence type="ECO:0000259" key="7">
    <source>
        <dbReference type="PROSITE" id="PS50002"/>
    </source>
</evidence>
<feature type="compositionally biased region" description="Basic and acidic residues" evidence="6">
    <location>
        <begin position="157"/>
        <end position="166"/>
    </location>
</feature>
<feature type="compositionally biased region" description="Polar residues" evidence="6">
    <location>
        <begin position="552"/>
        <end position="567"/>
    </location>
</feature>
<evidence type="ECO:0000256" key="4">
    <source>
        <dbReference type="ARBA" id="ARBA00022949"/>
    </source>
</evidence>
<evidence type="ECO:0000259" key="8">
    <source>
        <dbReference type="PROSITE" id="PS50831"/>
    </source>
</evidence>
<dbReference type="Pfam" id="PF02208">
    <property type="entry name" value="Sorb"/>
    <property type="match status" value="1"/>
</dbReference>
<evidence type="ECO:0000256" key="6">
    <source>
        <dbReference type="SAM" id="MobiDB-lite"/>
    </source>
</evidence>
<dbReference type="SMART" id="SM00326">
    <property type="entry name" value="SH3"/>
    <property type="match status" value="3"/>
</dbReference>
<dbReference type="PANTHER" id="PTHR14167:SF54">
    <property type="entry name" value="VINEXIN"/>
    <property type="match status" value="1"/>
</dbReference>